<organism evidence="2 3">
    <name type="scientific">Achromobacter aloeverae</name>
    <dbReference type="NCBI Taxonomy" id="1750518"/>
    <lineage>
        <taxon>Bacteria</taxon>
        <taxon>Pseudomonadati</taxon>
        <taxon>Pseudomonadota</taxon>
        <taxon>Betaproteobacteria</taxon>
        <taxon>Burkholderiales</taxon>
        <taxon>Alcaligenaceae</taxon>
        <taxon>Achromobacter</taxon>
    </lineage>
</organism>
<accession>A0A4V1MSB3</accession>
<reference evidence="2 3" key="1">
    <citation type="journal article" date="2017" name="Int. J. Syst. Evol. Microbiol.">
        <title>Achromobacter aloeverae sp. nov., isolated from the root of Aloe vera (L.) Burm.f.</title>
        <authorList>
            <person name="Kuncharoen N."/>
            <person name="Muramatsu Y."/>
            <person name="Shibata C."/>
            <person name="Kamakura Y."/>
            <person name="Nakagawa Y."/>
            <person name="Tanasupawat S."/>
        </authorList>
    </citation>
    <scope>NUCLEOTIDE SEQUENCE [LARGE SCALE GENOMIC DNA]</scope>
    <source>
        <strain evidence="2 3">AVA-1</strain>
    </source>
</reference>
<protein>
    <submittedName>
        <fullName evidence="2">Uncharacterized protein</fullName>
    </submittedName>
</protein>
<dbReference type="RefSeq" id="WP_129149536.1">
    <property type="nucleotide sequence ID" value="NZ_JBHSDO010000013.1"/>
</dbReference>
<name>A0A4V1MSB3_9BURK</name>
<keyword evidence="3" id="KW-1185">Reference proteome</keyword>
<feature type="region of interest" description="Disordered" evidence="1">
    <location>
        <begin position="1"/>
        <end position="106"/>
    </location>
</feature>
<gene>
    <name evidence="2" type="ORF">C7R54_07170</name>
</gene>
<feature type="compositionally biased region" description="Basic and acidic residues" evidence="1">
    <location>
        <begin position="1"/>
        <end position="11"/>
    </location>
</feature>
<proteinExistence type="predicted"/>
<evidence type="ECO:0000313" key="3">
    <source>
        <dbReference type="Proteomes" id="UP000290849"/>
    </source>
</evidence>
<dbReference type="OrthoDB" id="8637435at2"/>
<feature type="compositionally biased region" description="Basic and acidic residues" evidence="1">
    <location>
        <begin position="29"/>
        <end position="59"/>
    </location>
</feature>
<dbReference type="EMBL" id="PYAL01000002">
    <property type="protein sequence ID" value="RXN90979.1"/>
    <property type="molecule type" value="Genomic_DNA"/>
</dbReference>
<evidence type="ECO:0000313" key="2">
    <source>
        <dbReference type="EMBL" id="RXN90979.1"/>
    </source>
</evidence>
<dbReference type="Proteomes" id="UP000290849">
    <property type="component" value="Unassembled WGS sequence"/>
</dbReference>
<feature type="compositionally biased region" description="Basic and acidic residues" evidence="1">
    <location>
        <begin position="68"/>
        <end position="94"/>
    </location>
</feature>
<dbReference type="AlphaFoldDB" id="A0A4V1MSB3"/>
<evidence type="ECO:0000256" key="1">
    <source>
        <dbReference type="SAM" id="MobiDB-lite"/>
    </source>
</evidence>
<sequence length="106" mass="11883">MTATHNDEHKIPTTGNTKGSAETPARTRNQTEREGPPRVSHELDRQEQWDDAARDKGYQRGDQGGYKGDYDQGKYENRDFGFPPEKENDTHPGEGQRPAPKTGGKT</sequence>
<comment type="caution">
    <text evidence="2">The sequence shown here is derived from an EMBL/GenBank/DDBJ whole genome shotgun (WGS) entry which is preliminary data.</text>
</comment>